<accession>A0AAU9TIF1</accession>
<sequence>MYGFKFSTRKTPNPKDGPIAASTSSQRKQGKKRSDQWSYEIIKANLKLKEPCKKCRMKCNTKVSEEIRARLYDEFFQLEDLTAQRNFVSKFVKRIKKRRFTTENIEDSQRVYTYRYFLPVADETTIRVCKIMLLHTLGLTSRTIKTVLGYRDRRSS</sequence>
<dbReference type="Proteomes" id="UP001153954">
    <property type="component" value="Unassembled WGS sequence"/>
</dbReference>
<reference evidence="2" key="1">
    <citation type="submission" date="2022-03" db="EMBL/GenBank/DDBJ databases">
        <authorList>
            <person name="Tunstrom K."/>
        </authorList>
    </citation>
    <scope>NUCLEOTIDE SEQUENCE</scope>
</reference>
<proteinExistence type="predicted"/>
<dbReference type="PANTHER" id="PTHR10773">
    <property type="entry name" value="DNA-DIRECTED RNA POLYMERASES I, II, AND III SUBUNIT RPABC2"/>
    <property type="match status" value="1"/>
</dbReference>
<keyword evidence="3" id="KW-1185">Reference proteome</keyword>
<gene>
    <name evidence="2" type="ORF">EEDITHA_LOCUS2175</name>
</gene>
<feature type="region of interest" description="Disordered" evidence="1">
    <location>
        <begin position="1"/>
        <end position="35"/>
    </location>
</feature>
<dbReference type="AlphaFoldDB" id="A0AAU9TIF1"/>
<dbReference type="EMBL" id="CAKOGL010000004">
    <property type="protein sequence ID" value="CAH2085727.1"/>
    <property type="molecule type" value="Genomic_DNA"/>
</dbReference>
<protein>
    <submittedName>
        <fullName evidence="2">Uncharacterized protein</fullName>
    </submittedName>
</protein>
<comment type="caution">
    <text evidence="2">The sequence shown here is derived from an EMBL/GenBank/DDBJ whole genome shotgun (WGS) entry which is preliminary data.</text>
</comment>
<evidence type="ECO:0000313" key="3">
    <source>
        <dbReference type="Proteomes" id="UP001153954"/>
    </source>
</evidence>
<organism evidence="2 3">
    <name type="scientific">Euphydryas editha</name>
    <name type="common">Edith's checkerspot</name>
    <dbReference type="NCBI Taxonomy" id="104508"/>
    <lineage>
        <taxon>Eukaryota</taxon>
        <taxon>Metazoa</taxon>
        <taxon>Ecdysozoa</taxon>
        <taxon>Arthropoda</taxon>
        <taxon>Hexapoda</taxon>
        <taxon>Insecta</taxon>
        <taxon>Pterygota</taxon>
        <taxon>Neoptera</taxon>
        <taxon>Endopterygota</taxon>
        <taxon>Lepidoptera</taxon>
        <taxon>Glossata</taxon>
        <taxon>Ditrysia</taxon>
        <taxon>Papilionoidea</taxon>
        <taxon>Nymphalidae</taxon>
        <taxon>Nymphalinae</taxon>
        <taxon>Euphydryas</taxon>
    </lineage>
</organism>
<evidence type="ECO:0000313" key="2">
    <source>
        <dbReference type="EMBL" id="CAH2085727.1"/>
    </source>
</evidence>
<dbReference type="PANTHER" id="PTHR10773:SF19">
    <property type="match status" value="1"/>
</dbReference>
<name>A0AAU9TIF1_EUPED</name>
<evidence type="ECO:0000256" key="1">
    <source>
        <dbReference type="SAM" id="MobiDB-lite"/>
    </source>
</evidence>